<feature type="region of interest" description="Disordered" evidence="1">
    <location>
        <begin position="830"/>
        <end position="870"/>
    </location>
</feature>
<feature type="region of interest" description="Disordered" evidence="1">
    <location>
        <begin position="1260"/>
        <end position="1286"/>
    </location>
</feature>
<feature type="compositionally biased region" description="Low complexity" evidence="1">
    <location>
        <begin position="1275"/>
        <end position="1286"/>
    </location>
</feature>
<sequence>MQPLVLQNSNNLHLPGGPNHYQVLNTNPIFNNRPMDTFARQQQLCTKATPQTYTAEDADENRILYLRIDPAKAADLIISSCGSCESMGSTVSKAVHGGCIELFRIQCDGDIGSNQRIRSIQLDLRPSKPSSSDKTSKAVPADRLRLLEARIQGNDYPETLNDYPETLSVTRSNNPIRETNANALHAGSLALIKGIKAMADKYQNDISKQHVGAEEEVTAVGASPLQTRGRQEAASTDTEIMSAVSTKPVVLIQPRGRHHKQPSSVQMIPQPKRSKKPKKAKEVLKISKLIGNSIQVVSLFGSRTEKDQALRNPQVAWVKTQDNELTIAENRIESHQRPPISAYRFSNNGEIPSRREAPWLTPSDSRPLATNDPSVVRQNHVDGSIFILYSNEDEKPSPHHRSKAIIDSSVQTFNAANRVMEIPKPTDSEDDWETSGTSTASGPNARRIHAHKARAENAILLNRSAAELTEGRVEESIATAMEALKKENFNIQPTLDILGNRSHQVAAEIELLKKRQEKHQEQDREIDQFLQTPSPKNEKHTIPKSGESLPLAETLNDLIETRARKAPSFEPTIMQAKKQGRTAANVIPISSQRCRVPSEQERLDWLTAMESSSSSTISRPSSASESDKQKRKNRKSKKELELGPEKILPVPGAPSIHRSGGSLATKVQPQKPRVIRTQHGNGLRFPPGFVKPGSLECVDLTTLADRPPPPRLAPSLGPLKIPQSRIAPCLNHPGPSMALPSAIQKSLMQRLAEDIEALEKDPTNQELAEAARRRWGKHINLDYDMEGGIQSSPETNEKRTKDYKLPSSNFTIQNTPQLDFKAPIIEGETKHTWDLSKDPKQQRQQTTSKKKSESTTKSPTKSTIPPPEVLLKATKPDIKASALLAEPTPDPIAPTPSTDPSDIKATHIGPVPVEPIPAKPAPVSPVPVETTPSQSSPTSHIPIHHTPINHPNINLPRVNHPPANPLLVKHYPYTSIPPLVPYLQGAGLVTASTRPSLPVYTPFIPPTVYDGWLAMARKQAIEQRDAETQAACEDVEGLKEETTAKTQSTNAETHTNLIPSEEPEKVEKSEDLKKDAAARNISSPDMASSESPKPDCQKQSSDKTEQERTEEIKGKQPDPDLYPQLYQAPDQQEPDQEEPDQQEPDQQEQHDLANLLADAKLDDSASRNMGEGESSQPRTVIWTDESLKKAKTWNNITSQRRSIPNTLNIFPPGGGLIPILNSIEEQQRQEAENKYNQWKDHRECQKLKDVRVVFNKNARNHAKAQREKIAEQNHAQKSIASSSKQSLGFSHNQSFLNSGIEIFDPASQEPRRRIRPGMSNIAIQHMKMAGNSDMGVFTSSEPAPVIYGPPRPPQQSESMSSHPNVGIPRSDVLVIKNVIMERSPVSWVILDSYFSQPPLQHDSIETREENIALVFKRLMHDGIPIERMTEESLLREVEKLIRQMGHEIEDTRDNRVVDEELEAWEELLDDEEEF</sequence>
<dbReference type="OrthoDB" id="5375195at2759"/>
<reference evidence="3" key="2">
    <citation type="submission" date="2013-04" db="EMBL/GenBank/DDBJ databases">
        <title>Genomic mechanisms accounting for the adaptation to parasitism in nematode-trapping fungi.</title>
        <authorList>
            <person name="Ahren D.G."/>
        </authorList>
    </citation>
    <scope>NUCLEOTIDE SEQUENCE [LARGE SCALE GENOMIC DNA]</scope>
    <source>
        <strain evidence="3">CBS 200.50</strain>
    </source>
</reference>
<organism evidence="2 3">
    <name type="scientific">Dactylellina haptotyla (strain CBS 200.50)</name>
    <name type="common">Nematode-trapping fungus</name>
    <name type="synonym">Monacrosporium haptotylum</name>
    <dbReference type="NCBI Taxonomy" id="1284197"/>
    <lineage>
        <taxon>Eukaryota</taxon>
        <taxon>Fungi</taxon>
        <taxon>Dikarya</taxon>
        <taxon>Ascomycota</taxon>
        <taxon>Pezizomycotina</taxon>
        <taxon>Orbiliomycetes</taxon>
        <taxon>Orbiliales</taxon>
        <taxon>Orbiliaceae</taxon>
        <taxon>Dactylellina</taxon>
    </lineage>
</organism>
<feature type="region of interest" description="Disordered" evidence="1">
    <location>
        <begin position="885"/>
        <end position="939"/>
    </location>
</feature>
<dbReference type="EMBL" id="AQGS01000467">
    <property type="protein sequence ID" value="EPS39492.1"/>
    <property type="molecule type" value="Genomic_DNA"/>
</dbReference>
<feature type="region of interest" description="Disordered" evidence="1">
    <location>
        <begin position="609"/>
        <end position="670"/>
    </location>
</feature>
<feature type="region of interest" description="Disordered" evidence="1">
    <location>
        <begin position="341"/>
        <end position="375"/>
    </location>
</feature>
<protein>
    <submittedName>
        <fullName evidence="2">Uncharacterized protein</fullName>
    </submittedName>
</protein>
<feature type="region of interest" description="Disordered" evidence="1">
    <location>
        <begin position="1031"/>
        <end position="1148"/>
    </location>
</feature>
<feature type="compositionally biased region" description="Pro residues" evidence="1">
    <location>
        <begin position="912"/>
        <end position="925"/>
    </location>
</feature>
<feature type="compositionally biased region" description="Basic and acidic residues" evidence="1">
    <location>
        <begin position="1062"/>
        <end position="1077"/>
    </location>
</feature>
<feature type="region of interest" description="Disordered" evidence="1">
    <location>
        <begin position="255"/>
        <end position="279"/>
    </location>
</feature>
<accession>S8BW11</accession>
<dbReference type="HOGENOM" id="CLU_250023_0_0_1"/>
<feature type="region of interest" description="Disordered" evidence="1">
    <location>
        <begin position="516"/>
        <end position="551"/>
    </location>
</feature>
<gene>
    <name evidence="2" type="ORF">H072_6675</name>
</gene>
<feature type="compositionally biased region" description="Polar residues" evidence="1">
    <location>
        <begin position="1080"/>
        <end position="1091"/>
    </location>
</feature>
<reference evidence="2 3" key="1">
    <citation type="journal article" date="2013" name="PLoS Genet.">
        <title>Genomic mechanisms accounting for the adaptation to parasitism in nematode-trapping fungi.</title>
        <authorList>
            <person name="Meerupati T."/>
            <person name="Andersson K.M."/>
            <person name="Friman E."/>
            <person name="Kumar D."/>
            <person name="Tunlid A."/>
            <person name="Ahren D."/>
        </authorList>
    </citation>
    <scope>NUCLEOTIDE SEQUENCE [LARGE SCALE GENOMIC DNA]</scope>
    <source>
        <strain evidence="2 3">CBS 200.50</strain>
    </source>
</reference>
<dbReference type="Proteomes" id="UP000015100">
    <property type="component" value="Unassembled WGS sequence"/>
</dbReference>
<keyword evidence="3" id="KW-1185">Reference proteome</keyword>
<evidence type="ECO:0000313" key="3">
    <source>
        <dbReference type="Proteomes" id="UP000015100"/>
    </source>
</evidence>
<feature type="compositionally biased region" description="Low complexity" evidence="1">
    <location>
        <begin position="611"/>
        <end position="624"/>
    </location>
</feature>
<proteinExistence type="predicted"/>
<name>S8BW11_DACHA</name>
<comment type="caution">
    <text evidence="2">The sequence shown here is derived from an EMBL/GenBank/DDBJ whole genome shotgun (WGS) entry which is preliminary data.</text>
</comment>
<feature type="compositionally biased region" description="Basic and acidic residues" evidence="1">
    <location>
        <begin position="516"/>
        <end position="527"/>
    </location>
</feature>
<feature type="compositionally biased region" description="Basic and acidic residues" evidence="1">
    <location>
        <begin position="1092"/>
        <end position="1118"/>
    </location>
</feature>
<evidence type="ECO:0000313" key="2">
    <source>
        <dbReference type="EMBL" id="EPS39492.1"/>
    </source>
</evidence>
<feature type="compositionally biased region" description="Low complexity" evidence="1">
    <location>
        <begin position="926"/>
        <end position="939"/>
    </location>
</feature>
<evidence type="ECO:0000256" key="1">
    <source>
        <dbReference type="SAM" id="MobiDB-lite"/>
    </source>
</evidence>
<feature type="compositionally biased region" description="Polar residues" evidence="1">
    <location>
        <begin position="1044"/>
        <end position="1058"/>
    </location>
</feature>
<feature type="compositionally biased region" description="Basic and acidic residues" evidence="1">
    <location>
        <begin position="830"/>
        <end position="841"/>
    </location>
</feature>
<feature type="region of interest" description="Disordered" evidence="1">
    <location>
        <begin position="423"/>
        <end position="445"/>
    </location>
</feature>
<feature type="compositionally biased region" description="Acidic residues" evidence="1">
    <location>
        <begin position="1132"/>
        <end position="1146"/>
    </location>
</feature>